<organism evidence="2">
    <name type="scientific">uncultured spirochete</name>
    <dbReference type="NCBI Taxonomy" id="156406"/>
    <lineage>
        <taxon>Bacteria</taxon>
        <taxon>Pseudomonadati</taxon>
        <taxon>Spirochaetota</taxon>
        <taxon>Spirochaetia</taxon>
        <taxon>Spirochaetales</taxon>
        <taxon>environmental samples</taxon>
    </lineage>
</organism>
<gene>
    <name evidence="2" type="ORF">SPIRO4BDMA_51047</name>
</gene>
<sequence length="195" mass="21596">MGKNANKSPPGKNSDDVLEGLFISPLENSESFEKMEAEEAKILSPVKEPDLDESADASSASISESREQELSEVKSSTKPASLAQEQVILRFAGELKSIKQDLLSINQHFEAMKKPQPLQSLQPGTSSSPGANAIEQTRGASETNQDTLQLLDDIRKLLLYLDRLLESLPEDKIEEFANSEFFNLYRHVFEKLGIS</sequence>
<dbReference type="EMBL" id="FWDO01000005">
    <property type="protein sequence ID" value="SLM19532.1"/>
    <property type="molecule type" value="Genomic_DNA"/>
</dbReference>
<feature type="region of interest" description="Disordered" evidence="1">
    <location>
        <begin position="114"/>
        <end position="144"/>
    </location>
</feature>
<feature type="region of interest" description="Disordered" evidence="1">
    <location>
        <begin position="37"/>
        <end position="78"/>
    </location>
</feature>
<proteinExistence type="predicted"/>
<name>A0A3P3XTA8_9SPIR</name>
<dbReference type="AlphaFoldDB" id="A0A3P3XTA8"/>
<evidence type="ECO:0000256" key="1">
    <source>
        <dbReference type="SAM" id="MobiDB-lite"/>
    </source>
</evidence>
<reference evidence="2" key="1">
    <citation type="submission" date="2017-02" db="EMBL/GenBank/DDBJ databases">
        <authorList>
            <person name="Regsiter A."/>
            <person name="William W."/>
        </authorList>
    </citation>
    <scope>NUCLEOTIDE SEQUENCE</scope>
    <source>
        <strain evidence="2">BdmA 4</strain>
    </source>
</reference>
<protein>
    <submittedName>
        <fullName evidence="2">Uncharacterized protein</fullName>
    </submittedName>
</protein>
<evidence type="ECO:0000313" key="2">
    <source>
        <dbReference type="EMBL" id="SLM19532.1"/>
    </source>
</evidence>
<accession>A0A3P3XTA8</accession>
<feature type="compositionally biased region" description="Polar residues" evidence="1">
    <location>
        <begin position="117"/>
        <end position="144"/>
    </location>
</feature>